<proteinExistence type="predicted"/>
<evidence type="ECO:0000313" key="3">
    <source>
        <dbReference type="Proteomes" id="UP000325598"/>
    </source>
</evidence>
<keyword evidence="3" id="KW-1185">Reference proteome</keyword>
<dbReference type="RefSeq" id="WP_143589040.1">
    <property type="nucleotide sequence ID" value="NZ_BLAG01000014.1"/>
</dbReference>
<accession>A0A5J4LLK6</accession>
<dbReference type="EMBL" id="BLAG01000014">
    <property type="protein sequence ID" value="GES32389.1"/>
    <property type="molecule type" value="Genomic_DNA"/>
</dbReference>
<evidence type="ECO:0000313" key="2">
    <source>
        <dbReference type="EMBL" id="GES32389.1"/>
    </source>
</evidence>
<dbReference type="Proteomes" id="UP000325598">
    <property type="component" value="Unassembled WGS sequence"/>
</dbReference>
<feature type="compositionally biased region" description="Basic and acidic residues" evidence="1">
    <location>
        <begin position="1"/>
        <end position="11"/>
    </location>
</feature>
<organism evidence="2 3">
    <name type="scientific">Streptomyces angustmyceticus</name>
    <dbReference type="NCBI Taxonomy" id="285578"/>
    <lineage>
        <taxon>Bacteria</taxon>
        <taxon>Bacillati</taxon>
        <taxon>Actinomycetota</taxon>
        <taxon>Actinomycetes</taxon>
        <taxon>Kitasatosporales</taxon>
        <taxon>Streptomycetaceae</taxon>
        <taxon>Streptomyces</taxon>
    </lineage>
</organism>
<evidence type="ECO:0000256" key="1">
    <source>
        <dbReference type="SAM" id="MobiDB-lite"/>
    </source>
</evidence>
<comment type="caution">
    <text evidence="2">The sequence shown here is derived from an EMBL/GenBank/DDBJ whole genome shotgun (WGS) entry which is preliminary data.</text>
</comment>
<feature type="region of interest" description="Disordered" evidence="1">
    <location>
        <begin position="1"/>
        <end position="30"/>
    </location>
</feature>
<gene>
    <name evidence="2" type="ORF">San01_48760</name>
</gene>
<reference evidence="2 3" key="1">
    <citation type="submission" date="2019-10" db="EMBL/GenBank/DDBJ databases">
        <title>Whole genome shotgun sequence of Streptomyces angustmyceticus NBRC 3934.</title>
        <authorList>
            <person name="Hosoyama A."/>
            <person name="Ichikawa N."/>
            <person name="Kimura A."/>
            <person name="Kitahashi Y."/>
            <person name="Komaki H."/>
            <person name="Uohara A."/>
        </authorList>
    </citation>
    <scope>NUCLEOTIDE SEQUENCE [LARGE SCALE GENOMIC DNA]</scope>
    <source>
        <strain evidence="2 3">NBRC 3934</strain>
    </source>
</reference>
<dbReference type="GeneID" id="96756168"/>
<dbReference type="AlphaFoldDB" id="A0A5J4LLK6"/>
<sequence>MEEDTQFDRGAAHLAKGTSGAGTLRGPKPLGEMVPKQVAQPPLRYGGDVEVALGVLEASPEVIGLQEAGVFRVRGAVVDAAQTVDDLPDDLADFGVHLLTGKVLVALVVQVHQGRAAASLTMSDEIPDAVGGPLGVLCDLGMCVQAPLDLGPQQGRQWVEVDQSRL</sequence>
<name>A0A5J4LLK6_9ACTN</name>
<protein>
    <submittedName>
        <fullName evidence="2">Uncharacterized protein</fullName>
    </submittedName>
</protein>